<evidence type="ECO:0000313" key="3">
    <source>
        <dbReference type="Proteomes" id="UP000435112"/>
    </source>
</evidence>
<protein>
    <submittedName>
        <fullName evidence="2">Uncharacterized protein</fullName>
    </submittedName>
</protein>
<feature type="compositionally biased region" description="Polar residues" evidence="1">
    <location>
        <begin position="17"/>
        <end position="31"/>
    </location>
</feature>
<proteinExistence type="predicted"/>
<gene>
    <name evidence="2" type="ORF">PR002_g18089</name>
</gene>
<dbReference type="Proteomes" id="UP000435112">
    <property type="component" value="Unassembled WGS sequence"/>
</dbReference>
<evidence type="ECO:0000256" key="1">
    <source>
        <dbReference type="SAM" id="MobiDB-lite"/>
    </source>
</evidence>
<accession>A0A6A3K7S6</accession>
<evidence type="ECO:0000313" key="2">
    <source>
        <dbReference type="EMBL" id="KAE9000775.1"/>
    </source>
</evidence>
<organism evidence="2 3">
    <name type="scientific">Phytophthora rubi</name>
    <dbReference type="NCBI Taxonomy" id="129364"/>
    <lineage>
        <taxon>Eukaryota</taxon>
        <taxon>Sar</taxon>
        <taxon>Stramenopiles</taxon>
        <taxon>Oomycota</taxon>
        <taxon>Peronosporomycetes</taxon>
        <taxon>Peronosporales</taxon>
        <taxon>Peronosporaceae</taxon>
        <taxon>Phytophthora</taxon>
    </lineage>
</organism>
<dbReference type="EMBL" id="QXFU01001515">
    <property type="protein sequence ID" value="KAE9000775.1"/>
    <property type="molecule type" value="Genomic_DNA"/>
</dbReference>
<dbReference type="AlphaFoldDB" id="A0A6A3K7S6"/>
<comment type="caution">
    <text evidence="2">The sequence shown here is derived from an EMBL/GenBank/DDBJ whole genome shotgun (WGS) entry which is preliminary data.</text>
</comment>
<sequence>MRSSPSTRSTRRRDRSALNQSKRARSAQSWESLKASGNPVYEAAREFANGFPDKIPAKLPADRGVRHEINLAPGSMYCVTR</sequence>
<name>A0A6A3K7S6_9STRA</name>
<feature type="region of interest" description="Disordered" evidence="1">
    <location>
        <begin position="1"/>
        <end position="35"/>
    </location>
</feature>
<reference evidence="2 3" key="1">
    <citation type="submission" date="2018-09" db="EMBL/GenBank/DDBJ databases">
        <title>Genomic investigation of the strawberry pathogen Phytophthora fragariae indicates pathogenicity is determined by transcriptional variation in three key races.</title>
        <authorList>
            <person name="Adams T.M."/>
            <person name="Armitage A.D."/>
            <person name="Sobczyk M.K."/>
            <person name="Bates H.J."/>
            <person name="Dunwell J.M."/>
            <person name="Nellist C.F."/>
            <person name="Harrison R.J."/>
        </authorList>
    </citation>
    <scope>NUCLEOTIDE SEQUENCE [LARGE SCALE GENOMIC DNA]</scope>
    <source>
        <strain evidence="2 3">SCRP324</strain>
    </source>
</reference>
<dbReference type="OrthoDB" id="121617at2759"/>